<evidence type="ECO:0000256" key="5">
    <source>
        <dbReference type="ARBA" id="ARBA00022553"/>
    </source>
</evidence>
<evidence type="ECO:0000256" key="1">
    <source>
        <dbReference type="ARBA" id="ARBA00004604"/>
    </source>
</evidence>
<evidence type="ECO:0000259" key="12">
    <source>
        <dbReference type="PROSITE" id="PS50234"/>
    </source>
</evidence>
<dbReference type="PANTHER" id="PTHR48103">
    <property type="entry name" value="MIDASIN-RELATED"/>
    <property type="match status" value="1"/>
</dbReference>
<dbReference type="InterPro" id="IPR012099">
    <property type="entry name" value="Midasin"/>
</dbReference>
<dbReference type="CDD" id="cd00009">
    <property type="entry name" value="AAA"/>
    <property type="match status" value="3"/>
</dbReference>
<dbReference type="GO" id="GO:0000027">
    <property type="term" value="P:ribosomal large subunit assembly"/>
    <property type="evidence" value="ECO:0007669"/>
    <property type="project" value="InterPro"/>
</dbReference>
<dbReference type="GO" id="GO:0005524">
    <property type="term" value="F:ATP binding"/>
    <property type="evidence" value="ECO:0007669"/>
    <property type="project" value="UniProtKB-KW"/>
</dbReference>
<feature type="compositionally biased region" description="Acidic residues" evidence="11">
    <location>
        <begin position="4040"/>
        <end position="4052"/>
    </location>
</feature>
<feature type="region of interest" description="Disordered" evidence="11">
    <location>
        <begin position="3782"/>
        <end position="3811"/>
    </location>
</feature>
<dbReference type="GO" id="GO:0005730">
    <property type="term" value="C:nucleolus"/>
    <property type="evidence" value="ECO:0007669"/>
    <property type="project" value="UniProtKB-SubCell"/>
</dbReference>
<evidence type="ECO:0000256" key="8">
    <source>
        <dbReference type="ARBA" id="ARBA00023186"/>
    </source>
</evidence>
<dbReference type="FunFam" id="3.40.50.300:FF:000582">
    <property type="entry name" value="Midasin"/>
    <property type="match status" value="1"/>
</dbReference>
<comment type="subcellular location">
    <subcellularLocation>
        <location evidence="1">Nucleus</location>
        <location evidence="1">Nucleolus</location>
    </subcellularLocation>
    <subcellularLocation>
        <location evidence="2">Nucleus</location>
        <location evidence="2">Nucleoplasm</location>
    </subcellularLocation>
</comment>
<feature type="region of interest" description="Disordered" evidence="11">
    <location>
        <begin position="2906"/>
        <end position="2927"/>
    </location>
</feature>
<protein>
    <recommendedName>
        <fullName evidence="4 10">Midasin</fullName>
    </recommendedName>
</protein>
<gene>
    <name evidence="13" type="ORF">AMS68_005872</name>
</gene>
<keyword evidence="5" id="KW-0597">Phosphoprotein</keyword>
<feature type="compositionally biased region" description="Polar residues" evidence="11">
    <location>
        <begin position="4120"/>
        <end position="4133"/>
    </location>
</feature>
<dbReference type="PROSITE" id="PS50234">
    <property type="entry name" value="VWFA"/>
    <property type="match status" value="1"/>
</dbReference>
<dbReference type="Gene3D" id="3.40.50.410">
    <property type="entry name" value="von Willebrand factor, type A domain"/>
    <property type="match status" value="1"/>
</dbReference>
<feature type="compositionally biased region" description="Acidic residues" evidence="11">
    <location>
        <begin position="4233"/>
        <end position="4245"/>
    </location>
</feature>
<dbReference type="InterPro" id="IPR048617">
    <property type="entry name" value="MDN1_AAA_lid_4"/>
</dbReference>
<feature type="compositionally biased region" description="Acidic residues" evidence="11">
    <location>
        <begin position="3871"/>
        <end position="3882"/>
    </location>
</feature>
<dbReference type="OrthoDB" id="5186at2759"/>
<dbReference type="Gene3D" id="3.40.50.300">
    <property type="entry name" value="P-loop containing nucleotide triphosphate hydrolases"/>
    <property type="match status" value="6"/>
</dbReference>
<reference evidence="13 14" key="1">
    <citation type="journal article" date="2016" name="Sci. Rep.">
        <title>Peltaster fructicola genome reveals evolution from an invasive phytopathogen to an ectophytic parasite.</title>
        <authorList>
            <person name="Xu C."/>
            <person name="Chen H."/>
            <person name="Gleason M.L."/>
            <person name="Xu J.R."/>
            <person name="Liu H."/>
            <person name="Zhang R."/>
            <person name="Sun G."/>
        </authorList>
    </citation>
    <scope>NUCLEOTIDE SEQUENCE [LARGE SCALE GENOMIC DNA]</scope>
    <source>
        <strain evidence="13 14">LNHT1506</strain>
    </source>
</reference>
<dbReference type="InterPro" id="IPR003593">
    <property type="entry name" value="AAA+_ATPase"/>
</dbReference>
<evidence type="ECO:0000256" key="10">
    <source>
        <dbReference type="PIRNR" id="PIRNR010340"/>
    </source>
</evidence>
<dbReference type="Pfam" id="PF17865">
    <property type="entry name" value="AAA_lid_5"/>
    <property type="match status" value="1"/>
</dbReference>
<dbReference type="EMBL" id="CP051142">
    <property type="protein sequence ID" value="QIX00355.1"/>
    <property type="molecule type" value="Genomic_DNA"/>
</dbReference>
<dbReference type="InterPro" id="IPR002035">
    <property type="entry name" value="VWF_A"/>
</dbReference>
<evidence type="ECO:0000313" key="14">
    <source>
        <dbReference type="Proteomes" id="UP000503462"/>
    </source>
</evidence>
<evidence type="ECO:0000256" key="2">
    <source>
        <dbReference type="ARBA" id="ARBA00004642"/>
    </source>
</evidence>
<dbReference type="SUPFAM" id="SSF52540">
    <property type="entry name" value="P-loop containing nucleoside triphosphate hydrolases"/>
    <property type="match status" value="6"/>
</dbReference>
<proteinExistence type="inferred from homology"/>
<comment type="function">
    <text evidence="10">Nuclear chaperone required for maturation and nuclear export of pre-60S ribosome subunits.</text>
</comment>
<dbReference type="GO" id="GO:0030687">
    <property type="term" value="C:preribosome, large subunit precursor"/>
    <property type="evidence" value="ECO:0007669"/>
    <property type="project" value="TreeGrafter"/>
</dbReference>
<sequence>MVERYLGKDTPENALHGTWDDKVIDYRFLSLWEETRASSCRTLSGQAMELIQKASDVADTMSVAHFDHRTVLVSQELLLRGDAKFTTLDRISLMSQVPTAVKNLGRFAQALQSTQPLLLSGPSGSGKSLLVQHTAEQLGKLDRMLTLHLNEQSDAKLLVGIYTSGETPGSIIWKPGVLTTAVQDGRWVLIEDIDRAPEHILSALLPLIEHRKLTISNRKQIIHAAEGFRIIATTQVPSSATKPGKVLANMLGRRHWRDIQVDPLALEELAVVVGQRFAELRQLLPQIMAVYERVQALASTPAFLSKSKTSLMRHFGPRELLKWCRRSTQLLKVRNGHTAADMDDIFLEALDCFAGALPEGQAREQILAVIAEELHLDPQRRDYLVTDRDVKFYLEKQRLSIGRYVLDKHDTAKRRQESPFSTNLYTLRMMERIAAAVANRESLLLVGETGVGKTTSVQYLAGQLGKRLIAFNLSQQSEAGDLLGGFKPVNMRSIIIALQDDFETLFNVSFSHSRNQQFLEQLSKYLARSNWKAVCKLWRQALKMVDEQNIKTDQEGEPNAKRRKVATNESARRAQWEVFASKLTNIEGRLASGAEAFAFAFVEGNIVKALRNGDWILLDEINLASSDTLEALSDLLDPEQPSVLLTEAGNVERIVAHPEFRVFAAMNPATDVGKKDLPLGLRSQFTELFVESPDKDLKSLQAIVTSYLRQEMATDPAVALDVSKLYQSIITLAEDNKLVDGAGQKPHFSLRTLTRTLSYAKYIAPQCNLRRALYEGFQMSFMTFLELDSAGLVNPLLEKYLFRKRKEWRNELRKALRKPDVAVPMVLAYPGSKHWIKQGREPLREEVHYIITPFVERNLENLVRAASTRQFPVLIQGPTSSGKTSMIEYLANRTGYKFVRINNHEHTDLQEYLGTYVSTSNGRLEFQEGILVKALREGHWIVLDELNLAPTDVLEALNRLLDDNRELLIPETQEVVRPHEDFMLFATQNPAGLYGGRKTLSRAFRNRFLELHFDDIPINELQEILQKRNPQLPDSRCKLVVDVYQELAVLRQQNRIFEQKSFATLRDLFRWAMRTNDTIEQLAANGFMLLAERVRKPEERIMIKETIEKVMSAGRPRITIDESTLYSKACPEVQLCIARHRASGLVWTKAMLRLYVLVARAIEHNEPVLLVGDTGCGKTTVCQMLADALDKGLHIVNAHQNTETGDLIGSQRPVRNRAHIEAQLRKFLLESSILKDSAFDKSTTTQALSQAYGLALQRLQGPPKAAYTSTTEYANIKALLVRSQALFEWVDGSLIEAMKEGSFFLLDEISLADDSVLERLNSVLESSRTILLAEKGSLDAMVTAQNGFQFLATMNPGGDYGKRELSPALRNRFTEIWVPSISDPADIISIIEDGLCMEAREHSSAMLAFAQWFKQHFDVSTTSGLSIREVLAWRMFINAFAQHGIAPAVVQGAAMVYIDTLGANPAGLTSLTGTDIAASRSECLDHLSALLGYDCHSIYNTNIEVLHGRTSLSVGPFKLHMRNPDVAQQHEFNFAARTTRLNTLRVVRAMQLVKPVLLEGKPGVGKTALVTALARHVGVPLIRINLSEQTDLIDLFGADAPVDGADAGTFAWRDAPFLQAMKAGHWVLLDEMNLASQSILEGLNAVLDHRGKAFIPELGMTFDKHTEFRLFAAQNPHHQGGGRKGLPASFVNRFTVVYADAFESDDLNLLSAQAFPGVSHDLLFKIVSFVQQLENDVSQIKMFGASGSPWEFNLRDITKWLQLLIADDPRTGKYAAGQLQRLFNEAFGAGHELSDLAITISSTAVQVGNSCIPRHPTSASHMAFHETQRGSCDLDALQMLMMCVQKRWPVLLSGPSGCGKSHIITELAALVGAGLEICALSSETDAMDLIGGYEQLDSRSAVLRALDKFDHHLETLVKADAIGSAPTGQLQSIATLRQRLMSFRAGRLSLDELRQNLSQAPLPGIPQLLESIDHAIQMTGLAHFAWVDGILVEAMQQGKWLVLENANLCSPSVLDRLNSLLENQGTLVLNEHVEKDGSPRIVRPHTDFRIFLLTDTKYGELSRAMRNRAVELYLGLEVPEAQNWPLFYESAMQRFRLAGLSGLTSRPECLPFILDHVGIADLALLPRFVEQLKSGLFCIAPSQEALQQASHSPMPEPYLNRLRQLVAEAVSRRHLPADFACVQTVHPLNNQALFQQDKDIFANALQLGLTHDLLTSLSSLSFLVDDSSTRHQELSRLLRVERQIFVVRKSATTDSTSLSLALVAKLIDSFRTSLLQLEASSQLTTKVNGSALHLILDSLSTVLDNAKSPDINEQQLRVGFNVLRKLSLPLYDTIPMQSHLSVLPDAERSDWGAACTQLWLSLKPASSRTRAQYEGRQMLESLVNEFDQTAFRFEQPLDQLVHLQLSLQHALSMIETNAQIDLTTLNTSVRKALEHESDDTMYAIKPHFASTFERLFRDYTIRTETSQALDVTVLQHLKLLASASTLHTRQTHIGQVAAGLPSFGLLWNTLVGVNNTDMQCNMLLADITTAKHVSIRQLTLLHSELNVIGSVLFRSSYIWSIEDTASLDVLLSKIIGILSTVDQRPETISAGNTESNRYLFKIIEYVQNLPHKAPDKLMAARMWMSLSVHFLRRYIATTGIDPAAEILLERQVHQRCHRRLESNLDAMMTVNKSITGRAESLRTRLAQEQLVCLPSGPDDPGVYRPPMSQIPQLSIVLGSLRRAVSAIEGVLDREAVLPLDQSLVTNLAHIRGRLSEEFSAYADLTGPAIYFLDCLVVGQYLAIESSSVSTHNSELGRIIPMENATLASWVVDETFCTGTTSGADHERRVLWLSALAARTPFQPLRNASAALLSRVEEEFGRLYEAWRRELSTDQRQHAAKNSIYRYQGVDDLGSQEALDAQDELFPTFDDSDKGATGENSTQSIPEPRTQRLASQIMVLHHKLFSQQTASCDAILDLLSQYGRSFASTHAGQYHESLPLALVTAAQLQVDVQNKSALSVSSNFYRDPNLAQVERLRLLVDDAVARFTELHQTWPEHAIPKELKIVCDELLSVAFTAPISKFLPLVEKLYGIFNQWQSIASSEYSVANLVDSAAELIVSWRRLELSSWTTLFDDEDRKCQEDAASWWFTAYETIVIATAQLDDATEGAESHLYGLITVLKDFLEACGQGEYATRLQLLRDFTSHISCIYQGQQVSARVVQALSNFTAYYSKYQVAVNERLAQNRKKLSAEIKDVIQLASWKDRNIDSLRQSAKASHKKLFRIVRKYRDGLAAPVAPIIAAGLPALQALTVERVMQTPRVIQHDRHTTPELDIIRCWSSRPKRFQNVTQTQLLMKQKLRRSHQQHTGHERLSAFVQEIDHAAVELRKATPSRKTEDNEALIGHLKNRKRRLLADVLRELRTMGLQHNPSQDVLIQQSTLPAVFTRLPYVDTLIKVGGIEDISHDHFYRLLNLMPQVRESGRKHSDDLTSAEIARCTALLESILDVAILQYQRISIVQEHITQLVSQVAIVSSFANSTPSLVEDCPVRRSALPAHACGITVVRTCVKMIQMHGGLTGTDTAEVMQHFTGLVDEAESVVSELLSSPALPMGIDDRFQQDKMRSLAPTYQRLHTMVDQTVAECPELTYLMVHMKSWLTVGDLGVDSSDKPNEVDAEAWTSSFMSLLDDILVATEQSEAPMDKHTDESMWLRKAQAALDAKWQVLCNGRILSRLNDLLGQLPTIADPSQTLPALATVCQSTLPLLSAWVDSVQDLGIAYWTLHSETSRLGHVLAAYFIKLSKEGFCAPSDRESEQQGQTGEADAGTGLGDGQGAEDISKDIKDNEDLSELAQEPSKEQDVTDLKNEKDAVDMADEEMEGQTQDADPDSDGSEKSNDDEQGQDDMEEEVGSVNDDTANALDEKMWDDGKVEDQQDKEGSKSKGTKEDDLTAADDGTKPEDNQPELDGVNNEEIQEDEEEGVSEHGDNVDRTDVEGMDNHPQEQENLELPDDMNMDGQSVAENDTPSPNNDFEDTSENADNDNADEVNLDAPEEEPADHEENTSTNEAGEEAEDPEEAPEKDDGMLQDNQKDNADEERAAGEVAGEQGSGQDQNLEQLKPTAGSTEAENDGNAEQSEAHQAASAGEGDTNTAESDTQQGKTETPAARQASSQLKQLGDVLEKFFRQNRAIESAQEAEEHMNESQQADQDLTTAQFEHLRDENESSDAQAVGTGSMEQSKALPEENSIPVDDQKPAEQFPMPEEEEAPDVDMEEAQNPGDRQLQPDVDSRTLQGPRAFVGEQRAYDNDIEMEDAEDDLDDVNNMDLQLSNTHISNEERQKGLSIAEARQLWSQHEGNTRNLALMLTEHLRLILQPTQATKMRGDFRTGKRLNIKKIIPYIASSYKRDKIWMRRTTPTKRNYQIMLAIDDSKSMAENDSKDLAFATLAMVAKSLSMLEAGELCVLSFGEDTTVAHDFSTPFTSDAGPEIFKSFTFDQGKTNVRKMLSKSIDMFGEARLRATGSASELWQLQIIISDGQCEDHPGIRQLVRRAQEERIMIVFVVVDAGYEGDDQETKKSILDLPTAEFVKDENGEMQLKMSKYFDTFPFKYYLIVRDVLELPGVLAGALRQWFAEVVDTGS</sequence>
<evidence type="ECO:0000256" key="3">
    <source>
        <dbReference type="ARBA" id="ARBA00007188"/>
    </source>
</evidence>
<dbReference type="GO" id="GO:0005654">
    <property type="term" value="C:nucleoplasm"/>
    <property type="evidence" value="ECO:0007669"/>
    <property type="project" value="UniProtKB-SubCell"/>
</dbReference>
<dbReference type="InterPro" id="IPR011704">
    <property type="entry name" value="ATPase_dyneun-rel_AAA"/>
</dbReference>
<accession>A0A6H0Y0B5</accession>
<feature type="compositionally biased region" description="Polar residues" evidence="11">
    <location>
        <begin position="4081"/>
        <end position="4098"/>
    </location>
</feature>
<keyword evidence="7 10" id="KW-0067">ATP-binding</keyword>
<dbReference type="Pfam" id="PF17867">
    <property type="entry name" value="AAA_lid_7"/>
    <property type="match status" value="3"/>
</dbReference>
<feature type="domain" description="VWFA" evidence="12">
    <location>
        <begin position="4393"/>
        <end position="4598"/>
    </location>
</feature>
<dbReference type="FunFam" id="3.40.50.300:FF:000142">
    <property type="entry name" value="Midasin"/>
    <property type="match status" value="1"/>
</dbReference>
<feature type="compositionally biased region" description="Basic and acidic residues" evidence="11">
    <location>
        <begin position="3893"/>
        <end position="3933"/>
    </location>
</feature>
<feature type="region of interest" description="Disordered" evidence="11">
    <location>
        <begin position="4162"/>
        <end position="4275"/>
    </location>
</feature>
<evidence type="ECO:0000256" key="9">
    <source>
        <dbReference type="ARBA" id="ARBA00023242"/>
    </source>
</evidence>
<feature type="compositionally biased region" description="Acidic residues" evidence="11">
    <location>
        <begin position="4003"/>
        <end position="4030"/>
    </location>
</feature>
<keyword evidence="8 10" id="KW-0143">Chaperone</keyword>
<dbReference type="InterPro" id="IPR027417">
    <property type="entry name" value="P-loop_NTPase"/>
</dbReference>
<keyword evidence="14" id="KW-1185">Reference proteome</keyword>
<dbReference type="FunFam" id="3.40.50.300:FF:000712">
    <property type="entry name" value="Midasin"/>
    <property type="match status" value="1"/>
</dbReference>
<dbReference type="InterPro" id="IPR041190">
    <property type="entry name" value="Midasin_AAA_lid_5"/>
</dbReference>
<feature type="compositionally biased region" description="Polar residues" evidence="11">
    <location>
        <begin position="4174"/>
        <end position="4186"/>
    </location>
</feature>
<feature type="compositionally biased region" description="Acidic residues" evidence="11">
    <location>
        <begin position="3847"/>
        <end position="3863"/>
    </location>
</feature>
<dbReference type="PIRSF" id="PIRSF010340">
    <property type="entry name" value="Midasin"/>
    <property type="match status" value="1"/>
</dbReference>
<comment type="similarity">
    <text evidence="3 10">Belongs to the midasin family.</text>
</comment>
<name>A0A6H0Y0B5_9PEZI</name>
<feature type="compositionally biased region" description="Basic and acidic residues" evidence="11">
    <location>
        <begin position="3954"/>
        <end position="3975"/>
    </location>
</feature>
<keyword evidence="6 10" id="KW-0547">Nucleotide-binding</keyword>
<organism evidence="13 14">
    <name type="scientific">Peltaster fructicola</name>
    <dbReference type="NCBI Taxonomy" id="286661"/>
    <lineage>
        <taxon>Eukaryota</taxon>
        <taxon>Fungi</taxon>
        <taxon>Dikarya</taxon>
        <taxon>Ascomycota</taxon>
        <taxon>Pezizomycotina</taxon>
        <taxon>Dothideomycetes</taxon>
        <taxon>Dothideomycetes incertae sedis</taxon>
        <taxon>Peltaster</taxon>
    </lineage>
</organism>
<keyword evidence="9 10" id="KW-0539">Nucleus</keyword>
<evidence type="ECO:0000256" key="7">
    <source>
        <dbReference type="ARBA" id="ARBA00022840"/>
    </source>
</evidence>
<feature type="region of interest" description="Disordered" evidence="11">
    <location>
        <begin position="3847"/>
        <end position="4146"/>
    </location>
</feature>
<dbReference type="FunFam" id="3.40.50.300:FF:001368">
    <property type="entry name" value="Midasin"/>
    <property type="match status" value="1"/>
</dbReference>
<dbReference type="GO" id="GO:0016887">
    <property type="term" value="F:ATP hydrolysis activity"/>
    <property type="evidence" value="ECO:0007669"/>
    <property type="project" value="InterPro"/>
</dbReference>
<evidence type="ECO:0000256" key="4">
    <source>
        <dbReference type="ARBA" id="ARBA00017143"/>
    </source>
</evidence>
<dbReference type="Proteomes" id="UP000503462">
    <property type="component" value="Chromosome 4"/>
</dbReference>
<evidence type="ECO:0000256" key="6">
    <source>
        <dbReference type="ARBA" id="ARBA00022741"/>
    </source>
</evidence>
<feature type="compositionally biased region" description="Basic and acidic residues" evidence="11">
    <location>
        <begin position="4053"/>
        <end position="4072"/>
    </location>
</feature>
<feature type="compositionally biased region" description="Polar residues" evidence="11">
    <location>
        <begin position="3988"/>
        <end position="4002"/>
    </location>
</feature>
<dbReference type="InterPro" id="IPR040848">
    <property type="entry name" value="AAA_lid_7"/>
</dbReference>
<dbReference type="Pfam" id="PF07728">
    <property type="entry name" value="AAA_5"/>
    <property type="match status" value="8"/>
</dbReference>
<feature type="compositionally biased region" description="Low complexity" evidence="11">
    <location>
        <begin position="4105"/>
        <end position="4119"/>
    </location>
</feature>
<dbReference type="PANTHER" id="PTHR48103:SF2">
    <property type="entry name" value="MIDASIN"/>
    <property type="match status" value="1"/>
</dbReference>
<dbReference type="GO" id="GO:0000055">
    <property type="term" value="P:ribosomal large subunit export from nucleus"/>
    <property type="evidence" value="ECO:0007669"/>
    <property type="project" value="TreeGrafter"/>
</dbReference>
<dbReference type="InterPro" id="IPR036465">
    <property type="entry name" value="vWFA_dom_sf"/>
</dbReference>
<feature type="compositionally biased region" description="Acidic residues" evidence="11">
    <location>
        <begin position="3977"/>
        <end position="3986"/>
    </location>
</feature>
<evidence type="ECO:0000313" key="13">
    <source>
        <dbReference type="EMBL" id="QIX00355.1"/>
    </source>
</evidence>
<dbReference type="SUPFAM" id="SSF53300">
    <property type="entry name" value="vWA-like"/>
    <property type="match status" value="1"/>
</dbReference>
<evidence type="ECO:0000256" key="11">
    <source>
        <dbReference type="SAM" id="MobiDB-lite"/>
    </source>
</evidence>
<dbReference type="SMART" id="SM00382">
    <property type="entry name" value="AAA"/>
    <property type="match status" value="6"/>
</dbReference>
<dbReference type="Pfam" id="PF21108">
    <property type="entry name" value="MDN1_4th"/>
    <property type="match status" value="1"/>
</dbReference>